<sequence>MAVKRRLNSINASTVSSIKFPKLLERPSYTQNVQRNMKELNQQEQSLHETRFTHESTKAILSHWNEHLKIILHRYSEFFGDITKITQLLEKYEGSELCLEEIIQAEMIAIKFRIYVVRSRVDDLISFMRTSLEEAEFISKRVPSEWINSTEGAWNQAVKFIYQHATERDLAFDYLQDLSLGCDKDTRIPLSVDALYSLSLELETECVIKKGHDFFLNI</sequence>
<keyword evidence="2" id="KW-1185">Reference proteome</keyword>
<name>A0A9W9YWS5_9CNID</name>
<evidence type="ECO:0000313" key="1">
    <source>
        <dbReference type="EMBL" id="KAJ7370906.1"/>
    </source>
</evidence>
<evidence type="ECO:0000313" key="2">
    <source>
        <dbReference type="Proteomes" id="UP001163046"/>
    </source>
</evidence>
<accession>A0A9W9YWS5</accession>
<organism evidence="1 2">
    <name type="scientific">Desmophyllum pertusum</name>
    <dbReference type="NCBI Taxonomy" id="174260"/>
    <lineage>
        <taxon>Eukaryota</taxon>
        <taxon>Metazoa</taxon>
        <taxon>Cnidaria</taxon>
        <taxon>Anthozoa</taxon>
        <taxon>Hexacorallia</taxon>
        <taxon>Scleractinia</taxon>
        <taxon>Caryophylliina</taxon>
        <taxon>Caryophylliidae</taxon>
        <taxon>Desmophyllum</taxon>
    </lineage>
</organism>
<reference evidence="1" key="1">
    <citation type="submission" date="2023-01" db="EMBL/GenBank/DDBJ databases">
        <title>Genome assembly of the deep-sea coral Lophelia pertusa.</title>
        <authorList>
            <person name="Herrera S."/>
            <person name="Cordes E."/>
        </authorList>
    </citation>
    <scope>NUCLEOTIDE SEQUENCE</scope>
    <source>
        <strain evidence="1">USNM1676648</strain>
        <tissue evidence="1">Polyp</tissue>
    </source>
</reference>
<protein>
    <submittedName>
        <fullName evidence="1">Uncharacterized protein</fullName>
    </submittedName>
</protein>
<gene>
    <name evidence="1" type="ORF">OS493_028980</name>
</gene>
<comment type="caution">
    <text evidence="1">The sequence shown here is derived from an EMBL/GenBank/DDBJ whole genome shotgun (WGS) entry which is preliminary data.</text>
</comment>
<proteinExistence type="predicted"/>
<dbReference type="Proteomes" id="UP001163046">
    <property type="component" value="Unassembled WGS sequence"/>
</dbReference>
<dbReference type="EMBL" id="MU826854">
    <property type="protein sequence ID" value="KAJ7370906.1"/>
    <property type="molecule type" value="Genomic_DNA"/>
</dbReference>
<dbReference type="AlphaFoldDB" id="A0A9W9YWS5"/>